<dbReference type="PANTHER" id="PTHR37984">
    <property type="entry name" value="PROTEIN CBG26694"/>
    <property type="match status" value="1"/>
</dbReference>
<keyword evidence="3" id="KW-1185">Reference proteome</keyword>
<evidence type="ECO:0000259" key="1">
    <source>
        <dbReference type="Pfam" id="PF17921"/>
    </source>
</evidence>
<name>A0A6S7J572_PARCT</name>
<sequence>KFYLGDTLSRASLPNTEQENYKEFQEVHMVLAVSDERYKEFQKETKTDPELQAVLTLVKSGWPDTKQQVPVEARPYWTFRDEVVTADGLLFKGTRLIVPRVLRSDMLCQIHKSHLGIVKCRQRARDVLFRPGMSVHIEEMFTNCSACADYANKQPSEPLKPIVPPKFP</sequence>
<reference evidence="2" key="1">
    <citation type="submission" date="2020-04" db="EMBL/GenBank/DDBJ databases">
        <authorList>
            <person name="Alioto T."/>
            <person name="Alioto T."/>
            <person name="Gomez Garrido J."/>
        </authorList>
    </citation>
    <scope>NUCLEOTIDE SEQUENCE</scope>
    <source>
        <strain evidence="2">A484AB</strain>
    </source>
</reference>
<dbReference type="Pfam" id="PF17921">
    <property type="entry name" value="Integrase_H2C2"/>
    <property type="match status" value="1"/>
</dbReference>
<gene>
    <name evidence="2" type="ORF">PACLA_8A008411</name>
</gene>
<evidence type="ECO:0000313" key="2">
    <source>
        <dbReference type="EMBL" id="CAB4027175.1"/>
    </source>
</evidence>
<dbReference type="EMBL" id="CACRXK020014641">
    <property type="protein sequence ID" value="CAB4027175.1"/>
    <property type="molecule type" value="Genomic_DNA"/>
</dbReference>
<proteinExistence type="predicted"/>
<accession>A0A6S7J572</accession>
<dbReference type="InterPro" id="IPR050951">
    <property type="entry name" value="Retrovirus_Pol_polyprotein"/>
</dbReference>
<protein>
    <recommendedName>
        <fullName evidence="1">Integrase zinc-binding domain-containing protein</fullName>
    </recommendedName>
</protein>
<dbReference type="FunFam" id="1.10.340.70:FF:000003">
    <property type="entry name" value="Protein CBG25708"/>
    <property type="match status" value="1"/>
</dbReference>
<dbReference type="Gene3D" id="1.10.340.70">
    <property type="match status" value="1"/>
</dbReference>
<organism evidence="2 3">
    <name type="scientific">Paramuricea clavata</name>
    <name type="common">Red gorgonian</name>
    <name type="synonym">Violescent sea-whip</name>
    <dbReference type="NCBI Taxonomy" id="317549"/>
    <lineage>
        <taxon>Eukaryota</taxon>
        <taxon>Metazoa</taxon>
        <taxon>Cnidaria</taxon>
        <taxon>Anthozoa</taxon>
        <taxon>Octocorallia</taxon>
        <taxon>Malacalcyonacea</taxon>
        <taxon>Plexauridae</taxon>
        <taxon>Paramuricea</taxon>
    </lineage>
</organism>
<feature type="domain" description="Integrase zinc-binding" evidence="1">
    <location>
        <begin position="98"/>
        <end position="149"/>
    </location>
</feature>
<feature type="non-terminal residue" evidence="2">
    <location>
        <position position="1"/>
    </location>
</feature>
<comment type="caution">
    <text evidence="2">The sequence shown here is derived from an EMBL/GenBank/DDBJ whole genome shotgun (WGS) entry which is preliminary data.</text>
</comment>
<dbReference type="Proteomes" id="UP001152795">
    <property type="component" value="Unassembled WGS sequence"/>
</dbReference>
<dbReference type="InterPro" id="IPR041588">
    <property type="entry name" value="Integrase_H2C2"/>
</dbReference>
<evidence type="ECO:0000313" key="3">
    <source>
        <dbReference type="Proteomes" id="UP001152795"/>
    </source>
</evidence>
<dbReference type="AlphaFoldDB" id="A0A6S7J572"/>
<dbReference type="OrthoDB" id="8014485at2759"/>
<dbReference type="PANTHER" id="PTHR37984:SF8">
    <property type="entry name" value="CCHC-TYPE DOMAIN-CONTAINING PROTEIN"/>
    <property type="match status" value="1"/>
</dbReference>